<dbReference type="Gene3D" id="2.120.10.30">
    <property type="entry name" value="TolB, C-terminal domain"/>
    <property type="match status" value="1"/>
</dbReference>
<feature type="signal peptide" evidence="4">
    <location>
        <begin position="1"/>
        <end position="24"/>
    </location>
</feature>
<organism evidence="5 6">
    <name type="scientific">Novosphingobium mangrovi</name>
    <name type="common">ex Hu et al. 2023</name>
    <dbReference type="NCBI Taxonomy" id="2930094"/>
    <lineage>
        <taxon>Bacteria</taxon>
        <taxon>Pseudomonadati</taxon>
        <taxon>Pseudomonadota</taxon>
        <taxon>Alphaproteobacteria</taxon>
        <taxon>Sphingomonadales</taxon>
        <taxon>Sphingomonadaceae</taxon>
        <taxon>Novosphingobium</taxon>
    </lineage>
</organism>
<dbReference type="PROSITE" id="PS51125">
    <property type="entry name" value="NHL"/>
    <property type="match status" value="1"/>
</dbReference>
<feature type="repeat" description="NHL" evidence="2">
    <location>
        <begin position="364"/>
        <end position="408"/>
    </location>
</feature>
<reference evidence="5" key="1">
    <citation type="submission" date="2022-03" db="EMBL/GenBank/DDBJ databases">
        <title>Identification of a novel bacterium isolated from mangrove sediments.</title>
        <authorList>
            <person name="Pan X."/>
        </authorList>
    </citation>
    <scope>NUCLEOTIDE SEQUENCE</scope>
    <source>
        <strain evidence="5">B2637</strain>
    </source>
</reference>
<protein>
    <recommendedName>
        <fullName evidence="7">NHL repeat protein</fullName>
    </recommendedName>
</protein>
<evidence type="ECO:0000256" key="1">
    <source>
        <dbReference type="ARBA" id="ARBA00022737"/>
    </source>
</evidence>
<dbReference type="PANTHER" id="PTHR24104:SF25">
    <property type="entry name" value="PROTEIN LIN-41"/>
    <property type="match status" value="1"/>
</dbReference>
<dbReference type="Proteomes" id="UP001162802">
    <property type="component" value="Unassembled WGS sequence"/>
</dbReference>
<evidence type="ECO:0000313" key="5">
    <source>
        <dbReference type="EMBL" id="MCJ1959219.1"/>
    </source>
</evidence>
<dbReference type="SUPFAM" id="SSF63829">
    <property type="entry name" value="Calcium-dependent phosphotriesterase"/>
    <property type="match status" value="1"/>
</dbReference>
<evidence type="ECO:0008006" key="7">
    <source>
        <dbReference type="Google" id="ProtNLM"/>
    </source>
</evidence>
<evidence type="ECO:0000256" key="2">
    <source>
        <dbReference type="PROSITE-ProRule" id="PRU00504"/>
    </source>
</evidence>
<sequence length="412" mass="43854">MALRRSLRLSLGALLGSVALCTGASVSGQGDPEVALVAVESEHLAPSVPMPRFKADASWPRLPSDTILGQIPGLSVGPDDSVWIVQRPNSLDMHEAGLAADPPTTLSCCRPAPHVINFAPDGTIRHAWGGESHAPEIGGTSQWPANVHGLFAARDGTVWIGGNGKDDHVVLQFTADGRFLRQFGQRGKSEGNASSRYLGNPSDVFADGDSVLVSDGYINKRIVQLKEKDLSLLRFWGAYGAQPGGGTRAQPFDQSQAASTGDGGADPASRAFGDIVHCVERGPEGLIYVCDRRNNRIQVFRETQGEGEASGGLEFVRDIVIAPGTGGLRSASDVAFSPDGTYMYVADMANAKVWILGRESGEVIGNFGRVGRYPGQFFWLHSVAVDSRGNVYTTEVGSGRRVQKFVPVGLIR</sequence>
<evidence type="ECO:0000256" key="3">
    <source>
        <dbReference type="SAM" id="MobiDB-lite"/>
    </source>
</evidence>
<dbReference type="InterPro" id="IPR001258">
    <property type="entry name" value="NHL_repeat"/>
</dbReference>
<dbReference type="RefSeq" id="WP_243796356.1">
    <property type="nucleotide sequence ID" value="NZ_JALHAT010000001.1"/>
</dbReference>
<evidence type="ECO:0000313" key="6">
    <source>
        <dbReference type="Proteomes" id="UP001162802"/>
    </source>
</evidence>
<keyword evidence="6" id="KW-1185">Reference proteome</keyword>
<keyword evidence="1" id="KW-0677">Repeat</keyword>
<dbReference type="InterPro" id="IPR050952">
    <property type="entry name" value="TRIM-NHL_E3_ligases"/>
</dbReference>
<proteinExistence type="predicted"/>
<dbReference type="EMBL" id="JALHAT010000001">
    <property type="protein sequence ID" value="MCJ1959219.1"/>
    <property type="molecule type" value="Genomic_DNA"/>
</dbReference>
<dbReference type="PANTHER" id="PTHR24104">
    <property type="entry name" value="E3 UBIQUITIN-PROTEIN LIGASE NHLRC1-RELATED"/>
    <property type="match status" value="1"/>
</dbReference>
<comment type="caution">
    <text evidence="5">The sequence shown here is derived from an EMBL/GenBank/DDBJ whole genome shotgun (WGS) entry which is preliminary data.</text>
</comment>
<feature type="region of interest" description="Disordered" evidence="3">
    <location>
        <begin position="245"/>
        <end position="266"/>
    </location>
</feature>
<feature type="chain" id="PRO_5047489412" description="NHL repeat protein" evidence="4">
    <location>
        <begin position="25"/>
        <end position="412"/>
    </location>
</feature>
<gene>
    <name evidence="5" type="ORF">MTR65_00810</name>
</gene>
<keyword evidence="4" id="KW-0732">Signal</keyword>
<accession>A0ABT0A7T3</accession>
<dbReference type="InterPro" id="IPR011042">
    <property type="entry name" value="6-blade_b-propeller_TolB-like"/>
</dbReference>
<dbReference type="Pfam" id="PF01436">
    <property type="entry name" value="NHL"/>
    <property type="match status" value="1"/>
</dbReference>
<evidence type="ECO:0000256" key="4">
    <source>
        <dbReference type="SAM" id="SignalP"/>
    </source>
</evidence>
<name>A0ABT0A7T3_9SPHN</name>